<dbReference type="Proteomes" id="UP000534294">
    <property type="component" value="Unassembled WGS sequence"/>
</dbReference>
<evidence type="ECO:0000259" key="4">
    <source>
        <dbReference type="Pfam" id="PF00881"/>
    </source>
</evidence>
<evidence type="ECO:0000313" key="5">
    <source>
        <dbReference type="EMBL" id="MBB5038097.1"/>
    </source>
</evidence>
<dbReference type="InterPro" id="IPR050461">
    <property type="entry name" value="Nitroreductase_HadB/RutE"/>
</dbReference>
<comment type="caution">
    <text evidence="5">The sequence shown here is derived from an EMBL/GenBank/DDBJ whole genome shotgun (WGS) entry which is preliminary data.</text>
</comment>
<evidence type="ECO:0000256" key="2">
    <source>
        <dbReference type="ARBA" id="ARBA00022857"/>
    </source>
</evidence>
<evidence type="ECO:0000256" key="1">
    <source>
        <dbReference type="ARBA" id="ARBA00007118"/>
    </source>
</evidence>
<dbReference type="RefSeq" id="WP_184208598.1">
    <property type="nucleotide sequence ID" value="NZ_JACHIF010000004.1"/>
</dbReference>
<keyword evidence="6" id="KW-1185">Reference proteome</keyword>
<accession>A0A7W7YLA9</accession>
<comment type="similarity">
    <text evidence="1">Belongs to the nitroreductase family.</text>
</comment>
<feature type="domain" description="Nitroreductase" evidence="4">
    <location>
        <begin position="12"/>
        <end position="190"/>
    </location>
</feature>
<keyword evidence="3" id="KW-0560">Oxidoreductase</keyword>
<evidence type="ECO:0000256" key="3">
    <source>
        <dbReference type="ARBA" id="ARBA00023002"/>
    </source>
</evidence>
<dbReference type="Gene3D" id="3.40.109.10">
    <property type="entry name" value="NADH Oxidase"/>
    <property type="match status" value="1"/>
</dbReference>
<dbReference type="InterPro" id="IPR000415">
    <property type="entry name" value="Nitroreductase-like"/>
</dbReference>
<protein>
    <submittedName>
        <fullName evidence="5">Nitroreductase</fullName>
    </submittedName>
</protein>
<dbReference type="CDD" id="cd02149">
    <property type="entry name" value="NfsB-like"/>
    <property type="match status" value="1"/>
</dbReference>
<dbReference type="PANTHER" id="PTHR43543:SF1">
    <property type="entry name" value="MALONIC SEMIALDEHYDE REDUCTASE RUTE-RELATED"/>
    <property type="match status" value="1"/>
</dbReference>
<name>A0A7W7YLA9_9BACT</name>
<evidence type="ECO:0000313" key="6">
    <source>
        <dbReference type="Proteomes" id="UP000534294"/>
    </source>
</evidence>
<keyword evidence="2" id="KW-0521">NADP</keyword>
<dbReference type="Pfam" id="PF00881">
    <property type="entry name" value="Nitroreductase"/>
    <property type="match status" value="1"/>
</dbReference>
<proteinExistence type="inferred from homology"/>
<dbReference type="SUPFAM" id="SSF55469">
    <property type="entry name" value="FMN-dependent nitroreductase-like"/>
    <property type="match status" value="1"/>
</dbReference>
<dbReference type="InterPro" id="IPR029479">
    <property type="entry name" value="Nitroreductase"/>
</dbReference>
<organism evidence="5 6">
    <name type="scientific">Prosthecobacter dejongeii</name>
    <dbReference type="NCBI Taxonomy" id="48465"/>
    <lineage>
        <taxon>Bacteria</taxon>
        <taxon>Pseudomonadati</taxon>
        <taxon>Verrucomicrobiota</taxon>
        <taxon>Verrucomicrobiia</taxon>
        <taxon>Verrucomicrobiales</taxon>
        <taxon>Verrucomicrobiaceae</taxon>
        <taxon>Prosthecobacter</taxon>
    </lineage>
</organism>
<dbReference type="PANTHER" id="PTHR43543">
    <property type="entry name" value="MALONIC SEMIALDEHYDE REDUCTASE RUTE-RELATED"/>
    <property type="match status" value="1"/>
</dbReference>
<reference evidence="5 6" key="1">
    <citation type="submission" date="2020-08" db="EMBL/GenBank/DDBJ databases">
        <title>Genomic Encyclopedia of Type Strains, Phase IV (KMG-IV): sequencing the most valuable type-strain genomes for metagenomic binning, comparative biology and taxonomic classification.</title>
        <authorList>
            <person name="Goeker M."/>
        </authorList>
    </citation>
    <scope>NUCLEOTIDE SEQUENCE [LARGE SCALE GENOMIC DNA]</scope>
    <source>
        <strain evidence="5 6">DSM 12251</strain>
    </source>
</reference>
<dbReference type="AlphaFoldDB" id="A0A7W7YLA9"/>
<gene>
    <name evidence="5" type="ORF">HNQ64_002355</name>
</gene>
<dbReference type="EMBL" id="JACHIF010000004">
    <property type="protein sequence ID" value="MBB5038097.1"/>
    <property type="molecule type" value="Genomic_DNA"/>
</dbReference>
<dbReference type="InterPro" id="IPR033878">
    <property type="entry name" value="NfsB-like"/>
</dbReference>
<dbReference type="GO" id="GO:0016491">
    <property type="term" value="F:oxidoreductase activity"/>
    <property type="evidence" value="ECO:0007669"/>
    <property type="project" value="UniProtKB-KW"/>
</dbReference>
<sequence>MSTPSDILSALNWRYACKVFDPTKKIPVEIWTALEESMVLTPSSFGLQPWKFIVVQDVELREKLVAHAWNQRQVADASHLVIMAVPKVMPESHIDANLMRMAEVRGGTPDALLGFRKMLTGFRDGMEVKGGLEQWAKLQSYIALGQFMMTAALLGVDTCPMEGFVPAKFDEILGLDTQGWTTAVLCPAGYRHPDDRYASLPKVRFDPAFVIEHR</sequence>